<proteinExistence type="predicted"/>
<organism evidence="1 2">
    <name type="scientific">Pleomorphomonas diazotrophica</name>
    <dbReference type="NCBI Taxonomy" id="1166257"/>
    <lineage>
        <taxon>Bacteria</taxon>
        <taxon>Pseudomonadati</taxon>
        <taxon>Pseudomonadota</taxon>
        <taxon>Alphaproteobacteria</taxon>
        <taxon>Hyphomicrobiales</taxon>
        <taxon>Pleomorphomonadaceae</taxon>
        <taxon>Pleomorphomonas</taxon>
    </lineage>
</organism>
<comment type="caution">
    <text evidence="1">The sequence shown here is derived from an EMBL/GenBank/DDBJ whole genome shotgun (WGS) entry which is preliminary data.</text>
</comment>
<gene>
    <name evidence="1" type="ORF">CXZ10_06025</name>
</gene>
<dbReference type="OrthoDB" id="8450901at2"/>
<dbReference type="EMBL" id="PJNW01000002">
    <property type="protein sequence ID" value="PKR90902.1"/>
    <property type="molecule type" value="Genomic_DNA"/>
</dbReference>
<dbReference type="RefSeq" id="WP_101288165.1">
    <property type="nucleotide sequence ID" value="NZ_FOUQ01000001.1"/>
</dbReference>
<accession>A0A1I4Q6F1</accession>
<sequence>MPKRRPVAANLDLFKDYQPAPVVERYVEGSVRAYDLAGRLSKAVAKTLEESGMGRAEVAKAMADLLQDDMSKNMLDNYASQAKEHVISALRLFALVAVTGDPRALNMLLAPAGMIVVPAKYEPLIEREIAKEELDRLQRKINAADAAWRAGK</sequence>
<evidence type="ECO:0000313" key="2">
    <source>
        <dbReference type="Proteomes" id="UP000233491"/>
    </source>
</evidence>
<dbReference type="AlphaFoldDB" id="A0A1I4Q6F1"/>
<evidence type="ECO:0000313" key="1">
    <source>
        <dbReference type="EMBL" id="PKR90902.1"/>
    </source>
</evidence>
<protein>
    <submittedName>
        <fullName evidence="1">Uncharacterized protein</fullName>
    </submittedName>
</protein>
<keyword evidence="2" id="KW-1185">Reference proteome</keyword>
<dbReference type="Proteomes" id="UP000233491">
    <property type="component" value="Unassembled WGS sequence"/>
</dbReference>
<reference evidence="1 2" key="1">
    <citation type="submission" date="2017-12" db="EMBL/GenBank/DDBJ databases">
        <title>Anaerobic carbon monoxide metabolism by Pleomorphomonas carboxyditropha sp. nov., a new mesophilic hydrogenogenic carboxidotroph.</title>
        <authorList>
            <person name="Esquivel-Elizondo S."/>
            <person name="Krajmalnik-Brown R."/>
        </authorList>
    </citation>
    <scope>NUCLEOTIDE SEQUENCE [LARGE SCALE GENOMIC DNA]</scope>
    <source>
        <strain evidence="1 2">R5-392</strain>
    </source>
</reference>
<name>A0A1I4Q6F1_9HYPH</name>